<name>A0ABD3PGY3_9STRA</name>
<feature type="domain" description="USP" evidence="9">
    <location>
        <begin position="269"/>
        <end position="602"/>
    </location>
</feature>
<feature type="compositionally biased region" description="Basic and acidic residues" evidence="8">
    <location>
        <begin position="142"/>
        <end position="168"/>
    </location>
</feature>
<dbReference type="SUPFAM" id="SSF54001">
    <property type="entry name" value="Cysteine proteinases"/>
    <property type="match status" value="1"/>
</dbReference>
<evidence type="ECO:0000256" key="5">
    <source>
        <dbReference type="ARBA" id="ARBA00022801"/>
    </source>
</evidence>
<evidence type="ECO:0000256" key="2">
    <source>
        <dbReference type="ARBA" id="ARBA00009085"/>
    </source>
</evidence>
<dbReference type="InterPro" id="IPR001394">
    <property type="entry name" value="Peptidase_C19_UCH"/>
</dbReference>
<dbReference type="InterPro" id="IPR028889">
    <property type="entry name" value="USP"/>
</dbReference>
<comment type="catalytic activity">
    <reaction evidence="1 7">
        <text>Thiol-dependent hydrolysis of ester, thioester, amide, peptide and isopeptide bonds formed by the C-terminal Gly of ubiquitin (a 76-residue protein attached to proteins as an intracellular targeting signal).</text>
        <dbReference type="EC" id="3.4.19.12"/>
    </reaction>
</comment>
<reference evidence="10 11" key="1">
    <citation type="journal article" date="2020" name="G3 (Bethesda)">
        <title>Improved Reference Genome for Cyclotella cryptica CCMP332, a Model for Cell Wall Morphogenesis, Salinity Adaptation, and Lipid Production in Diatoms (Bacillariophyta).</title>
        <authorList>
            <person name="Roberts W.R."/>
            <person name="Downey K.M."/>
            <person name="Ruck E.C."/>
            <person name="Traller J.C."/>
            <person name="Alverson A.J."/>
        </authorList>
    </citation>
    <scope>NUCLEOTIDE SEQUENCE [LARGE SCALE GENOMIC DNA]</scope>
    <source>
        <strain evidence="10 11">CCMP332</strain>
    </source>
</reference>
<feature type="compositionally biased region" description="Polar residues" evidence="8">
    <location>
        <begin position="663"/>
        <end position="675"/>
    </location>
</feature>
<feature type="region of interest" description="Disordered" evidence="8">
    <location>
        <begin position="1"/>
        <end position="228"/>
    </location>
</feature>
<feature type="compositionally biased region" description="Basic and acidic residues" evidence="8">
    <location>
        <begin position="103"/>
        <end position="124"/>
    </location>
</feature>
<dbReference type="PROSITE" id="PS50235">
    <property type="entry name" value="USP_3"/>
    <property type="match status" value="1"/>
</dbReference>
<evidence type="ECO:0000259" key="9">
    <source>
        <dbReference type="PROSITE" id="PS50235"/>
    </source>
</evidence>
<comment type="similarity">
    <text evidence="2 7">Belongs to the peptidase C19 family.</text>
</comment>
<keyword evidence="11" id="KW-1185">Reference proteome</keyword>
<dbReference type="InterPro" id="IPR018200">
    <property type="entry name" value="USP_CS"/>
</dbReference>
<dbReference type="AlphaFoldDB" id="A0ABD3PGY3"/>
<keyword evidence="6 7" id="KW-0788">Thiol protease</keyword>
<dbReference type="GO" id="GO:0006508">
    <property type="term" value="P:proteolysis"/>
    <property type="evidence" value="ECO:0007669"/>
    <property type="project" value="UniProtKB-KW"/>
</dbReference>
<feature type="compositionally biased region" description="Basic and acidic residues" evidence="8">
    <location>
        <begin position="639"/>
        <end position="650"/>
    </location>
</feature>
<dbReference type="PANTHER" id="PTHR24006">
    <property type="entry name" value="UBIQUITIN CARBOXYL-TERMINAL HYDROLASE"/>
    <property type="match status" value="1"/>
</dbReference>
<organism evidence="10 11">
    <name type="scientific">Cyclotella cryptica</name>
    <dbReference type="NCBI Taxonomy" id="29204"/>
    <lineage>
        <taxon>Eukaryota</taxon>
        <taxon>Sar</taxon>
        <taxon>Stramenopiles</taxon>
        <taxon>Ochrophyta</taxon>
        <taxon>Bacillariophyta</taxon>
        <taxon>Coscinodiscophyceae</taxon>
        <taxon>Thalassiosirophycidae</taxon>
        <taxon>Stephanodiscales</taxon>
        <taxon>Stephanodiscaceae</taxon>
        <taxon>Cyclotella</taxon>
    </lineage>
</organism>
<keyword evidence="5 7" id="KW-0378">Hydrolase</keyword>
<evidence type="ECO:0000256" key="1">
    <source>
        <dbReference type="ARBA" id="ARBA00000707"/>
    </source>
</evidence>
<dbReference type="Pfam" id="PF00443">
    <property type="entry name" value="UCH"/>
    <property type="match status" value="1"/>
</dbReference>
<comment type="caution">
    <text evidence="10">The sequence shown here is derived from an EMBL/GenBank/DDBJ whole genome shotgun (WGS) entry which is preliminary data.</text>
</comment>
<feature type="compositionally biased region" description="Basic residues" evidence="8">
    <location>
        <begin position="28"/>
        <end position="42"/>
    </location>
</feature>
<feature type="region of interest" description="Disordered" evidence="8">
    <location>
        <begin position="610"/>
        <end position="772"/>
    </location>
</feature>
<feature type="compositionally biased region" description="Basic and acidic residues" evidence="8">
    <location>
        <begin position="815"/>
        <end position="847"/>
    </location>
</feature>
<evidence type="ECO:0000256" key="8">
    <source>
        <dbReference type="SAM" id="MobiDB-lite"/>
    </source>
</evidence>
<dbReference type="GO" id="GO:0004843">
    <property type="term" value="F:cysteine-type deubiquitinase activity"/>
    <property type="evidence" value="ECO:0007669"/>
    <property type="project" value="UniProtKB-UniRule"/>
</dbReference>
<evidence type="ECO:0000313" key="10">
    <source>
        <dbReference type="EMBL" id="KAL3786546.1"/>
    </source>
</evidence>
<feature type="region of interest" description="Disordered" evidence="8">
    <location>
        <begin position="894"/>
        <end position="927"/>
    </location>
</feature>
<feature type="region of interest" description="Disordered" evidence="8">
    <location>
        <begin position="810"/>
        <end position="847"/>
    </location>
</feature>
<feature type="compositionally biased region" description="Low complexity" evidence="8">
    <location>
        <begin position="710"/>
        <end position="731"/>
    </location>
</feature>
<evidence type="ECO:0000256" key="4">
    <source>
        <dbReference type="ARBA" id="ARBA00022786"/>
    </source>
</evidence>
<feature type="compositionally biased region" description="Low complexity" evidence="8">
    <location>
        <begin position="750"/>
        <end position="766"/>
    </location>
</feature>
<dbReference type="InterPro" id="IPR038765">
    <property type="entry name" value="Papain-like_cys_pep_sf"/>
</dbReference>
<dbReference type="PROSITE" id="PS00972">
    <property type="entry name" value="USP_1"/>
    <property type="match status" value="1"/>
</dbReference>
<evidence type="ECO:0000256" key="3">
    <source>
        <dbReference type="ARBA" id="ARBA00022670"/>
    </source>
</evidence>
<dbReference type="EC" id="3.4.19.12" evidence="7"/>
<evidence type="ECO:0000256" key="6">
    <source>
        <dbReference type="ARBA" id="ARBA00022807"/>
    </source>
</evidence>
<gene>
    <name evidence="10" type="ORF">HJC23_006796</name>
</gene>
<feature type="compositionally biased region" description="Low complexity" evidence="8">
    <location>
        <begin position="676"/>
        <end position="699"/>
    </location>
</feature>
<evidence type="ECO:0000256" key="7">
    <source>
        <dbReference type="RuleBase" id="RU366025"/>
    </source>
</evidence>
<proteinExistence type="inferred from homology"/>
<keyword evidence="3 7" id="KW-0645">Protease</keyword>
<feature type="compositionally biased region" description="Basic and acidic residues" evidence="8">
    <location>
        <begin position="9"/>
        <end position="19"/>
    </location>
</feature>
<evidence type="ECO:0000313" key="11">
    <source>
        <dbReference type="Proteomes" id="UP001516023"/>
    </source>
</evidence>
<protein>
    <recommendedName>
        <fullName evidence="7">Ubiquitin carboxyl-terminal hydrolase</fullName>
        <ecNumber evidence="7">3.4.19.12</ecNumber>
    </recommendedName>
</protein>
<dbReference type="PANTHER" id="PTHR24006:SF758">
    <property type="entry name" value="UBIQUITIN CARBOXYL-TERMINAL HYDROLASE 36"/>
    <property type="match status" value="1"/>
</dbReference>
<accession>A0ABD3PGY3</accession>
<feature type="compositionally biased region" description="Basic residues" evidence="8">
    <location>
        <begin position="915"/>
        <end position="927"/>
    </location>
</feature>
<dbReference type="Gene3D" id="3.90.70.10">
    <property type="entry name" value="Cysteine proteinases"/>
    <property type="match status" value="1"/>
</dbReference>
<sequence>MANKSRHNTTRDDIMDKHQSVFGGLGANKKKKKKKKHRHSHHSTSPQSTHPKKDEKSSPEPENVAEPARAQGEIRFVLPRSKSPKHSSTKLTPFLFPGQRKQFTLDDKLDENEDRKSWKEKESFTVEESIDDILFAGKKKSTRTEASDIKTSSKKDKRDVENEPHNRADLNGFAGGAKKKSKQSEQHSNRKESDNYAEESPRKINARSVEDAVQDKIGRRPRANSTDGELNLPSRGLCDEHIILESHKWDLLRLHNNNSLAIQSPPPPRGMVNLGNTCFLNATLQCLLYMPSFCQSITSLPASCYEANDGGKHKNESPKTKAIAPKAILNAITSYKTGGHRFRLGRQEDAHELLVHLLDAMHEGELFAAGINPHASGWRDRLPIARLDETTFVHRIFGGYFRSQLRCQCGYKSNTYDPFLDLALEVSKKHIHSLETAFGEFTRKEKLDSENRWKCSGCKKHVCPTKHLSVFRPPLSLCIHLKRFDYFGAGYGKGGWGGGGYGHRHGKGLGMMGGGGSKITKEIQFPAHLSLPLSDGRVCEYGLTGIIVHVGNSATSGHYTAYVKKPGDSKCWYHMDDSFVEAVSEKAVLKQRDAYVLFYSRKEVKLEFPQPPREPVLKNGMKQKATKVGVETSPSNEPASRKMKDVKVKESTPAQKNVIKPGNTPSTGQPTLISESTPASLSASLSSTPKDKSTTSPLSDSSAIKRAHEANSNASSSSDSSESGSDSSASEKNNLVDVKRSLEFVARGQTPPSSTKPKTSSASAKKMQGNDVEVVLSLNKKRSWKPPEATKVNSGEGNVLLGNIAVGNWNDEDDVKLSKGNAKDSKDKSSLRDLASKAMESADRSRKRDMYLDRWDAAIDEGKRKKVKAKKPETEEIMKVSSDSFQRIQRNMQLMNKGRPKGFRSTKDPPGRVLSFKKMKRKSMQRS</sequence>
<dbReference type="EMBL" id="JABMIG020000192">
    <property type="protein sequence ID" value="KAL3786546.1"/>
    <property type="molecule type" value="Genomic_DNA"/>
</dbReference>
<dbReference type="InterPro" id="IPR050164">
    <property type="entry name" value="Peptidase_C19"/>
</dbReference>
<keyword evidence="4 7" id="KW-0833">Ubl conjugation pathway</keyword>
<dbReference type="PROSITE" id="PS00973">
    <property type="entry name" value="USP_2"/>
    <property type="match status" value="1"/>
</dbReference>
<dbReference type="Proteomes" id="UP001516023">
    <property type="component" value="Unassembled WGS sequence"/>
</dbReference>
<feature type="compositionally biased region" description="Basic and acidic residues" evidence="8">
    <location>
        <begin position="182"/>
        <end position="218"/>
    </location>
</feature>